<proteinExistence type="predicted"/>
<evidence type="ECO:0000313" key="7">
    <source>
        <dbReference type="Proteomes" id="UP000807353"/>
    </source>
</evidence>
<dbReference type="SUPFAM" id="SSF144232">
    <property type="entry name" value="HIT/MYND zinc finger-like"/>
    <property type="match status" value="1"/>
</dbReference>
<keyword evidence="7" id="KW-1185">Reference proteome</keyword>
<organism evidence="6 7">
    <name type="scientific">Collybia nuda</name>
    <dbReference type="NCBI Taxonomy" id="64659"/>
    <lineage>
        <taxon>Eukaryota</taxon>
        <taxon>Fungi</taxon>
        <taxon>Dikarya</taxon>
        <taxon>Basidiomycota</taxon>
        <taxon>Agaricomycotina</taxon>
        <taxon>Agaricomycetes</taxon>
        <taxon>Agaricomycetidae</taxon>
        <taxon>Agaricales</taxon>
        <taxon>Tricholomatineae</taxon>
        <taxon>Clitocybaceae</taxon>
        <taxon>Collybia</taxon>
    </lineage>
</organism>
<gene>
    <name evidence="6" type="ORF">BDZ94DRAFT_1318552</name>
</gene>
<dbReference type="Pfam" id="PF01753">
    <property type="entry name" value="zf-MYND"/>
    <property type="match status" value="1"/>
</dbReference>
<sequence length="731" mass="81772">MSFDAHTSVGSRQFKSYEASPNGPFLLSRVIKPEDTSQSDYTPTPPWISLPKPIQVMASRAGKGSLQDLEVLVMYMELDKKVGRQAQLLPMLYGYLDKKPPKNCDIPDSIRTIKTMQAALIGIQETFRWLNNSMFPLDDSSLTFQYFAKSWPSIWRWMDFLYKRIYSDGLFKPHEERLTNSELKTVQTMEMLLSIVLSSPSSAACKAIDDTPGAFLMLCDMWVRLSEKPSGDADSRVLLSFGLIDSIARNPTRAMLLIDALGGDFSKIAPLFLENIRTAINKGGKWELSLPPLILVMMTLTFTIPKLGHAFLAQDIVIEVSRVMAHYSTTPVASVSMRTGSMACLCCRASLIYLSMTFTITDGFTWVSQAIRSKLIPTLLKAVIMCDQASRLDYDAGLLSSFEDVARLATAAIRKFSAFLLFRSVLKALERVLQDPQIAVLEARLPQDSDFWRSWIEFKRSAKFRREVKIKFDRTEKYSQYCGGPGCQNVETTNSFSVCAACQKSVYCSKECQQNDWKSGHHRAFCKQVSKDRAAGIICPISSRDFSFLHFNAIHDIAKHRDAIIKARNHVLSRNNTLMFVVYIDYTVTPISIAVDTPESFSPDDVNFGTTEPDTIPGWVTHPPPTGPGADYPVVFLAIRVIHGETEEACAWRSDNSGNPRDDSWHTWALDGIMEAHARDWEGIPIAPDSEFATGTVGLASRMKGRERSGRGPGKARVPKSIDFAMANVKI</sequence>
<comment type="caution">
    <text evidence="6">The sequence shown here is derived from an EMBL/GenBank/DDBJ whole genome shotgun (WGS) entry which is preliminary data.</text>
</comment>
<evidence type="ECO:0000256" key="1">
    <source>
        <dbReference type="ARBA" id="ARBA00022723"/>
    </source>
</evidence>
<reference evidence="6" key="1">
    <citation type="submission" date="2020-11" db="EMBL/GenBank/DDBJ databases">
        <authorList>
            <consortium name="DOE Joint Genome Institute"/>
            <person name="Ahrendt S."/>
            <person name="Riley R."/>
            <person name="Andreopoulos W."/>
            <person name="Labutti K."/>
            <person name="Pangilinan J."/>
            <person name="Ruiz-Duenas F.J."/>
            <person name="Barrasa J.M."/>
            <person name="Sanchez-Garcia M."/>
            <person name="Camarero S."/>
            <person name="Miyauchi S."/>
            <person name="Serrano A."/>
            <person name="Linde D."/>
            <person name="Babiker R."/>
            <person name="Drula E."/>
            <person name="Ayuso-Fernandez I."/>
            <person name="Pacheco R."/>
            <person name="Padilla G."/>
            <person name="Ferreira P."/>
            <person name="Barriuso J."/>
            <person name="Kellner H."/>
            <person name="Castanera R."/>
            <person name="Alfaro M."/>
            <person name="Ramirez L."/>
            <person name="Pisabarro A.G."/>
            <person name="Kuo A."/>
            <person name="Tritt A."/>
            <person name="Lipzen A."/>
            <person name="He G."/>
            <person name="Yan M."/>
            <person name="Ng V."/>
            <person name="Cullen D."/>
            <person name="Martin F."/>
            <person name="Rosso M.-N."/>
            <person name="Henrissat B."/>
            <person name="Hibbett D."/>
            <person name="Martinez A.T."/>
            <person name="Grigoriev I.V."/>
        </authorList>
    </citation>
    <scope>NUCLEOTIDE SEQUENCE</scope>
    <source>
        <strain evidence="6">CBS 247.69</strain>
    </source>
</reference>
<keyword evidence="1" id="KW-0479">Metal-binding</keyword>
<dbReference type="GO" id="GO:0008270">
    <property type="term" value="F:zinc ion binding"/>
    <property type="evidence" value="ECO:0007669"/>
    <property type="project" value="UniProtKB-KW"/>
</dbReference>
<dbReference type="OrthoDB" id="2955081at2759"/>
<dbReference type="Gene3D" id="6.10.140.2220">
    <property type="match status" value="1"/>
</dbReference>
<evidence type="ECO:0000256" key="3">
    <source>
        <dbReference type="ARBA" id="ARBA00022833"/>
    </source>
</evidence>
<name>A0A9P6CIN4_9AGAR</name>
<dbReference type="AlphaFoldDB" id="A0A9P6CIN4"/>
<evidence type="ECO:0000313" key="6">
    <source>
        <dbReference type="EMBL" id="KAF9467572.1"/>
    </source>
</evidence>
<protein>
    <recommendedName>
        <fullName evidence="5">MYND-type domain-containing protein</fullName>
    </recommendedName>
</protein>
<evidence type="ECO:0000256" key="4">
    <source>
        <dbReference type="PROSITE-ProRule" id="PRU00134"/>
    </source>
</evidence>
<keyword evidence="3" id="KW-0862">Zinc</keyword>
<keyword evidence="2 4" id="KW-0863">Zinc-finger</keyword>
<dbReference type="EMBL" id="MU150236">
    <property type="protein sequence ID" value="KAF9467572.1"/>
    <property type="molecule type" value="Genomic_DNA"/>
</dbReference>
<dbReference type="PROSITE" id="PS50865">
    <property type="entry name" value="ZF_MYND_2"/>
    <property type="match status" value="1"/>
</dbReference>
<feature type="domain" description="MYND-type" evidence="5">
    <location>
        <begin position="487"/>
        <end position="526"/>
    </location>
</feature>
<evidence type="ECO:0000256" key="2">
    <source>
        <dbReference type="ARBA" id="ARBA00022771"/>
    </source>
</evidence>
<evidence type="ECO:0000259" key="5">
    <source>
        <dbReference type="PROSITE" id="PS50865"/>
    </source>
</evidence>
<dbReference type="Proteomes" id="UP000807353">
    <property type="component" value="Unassembled WGS sequence"/>
</dbReference>
<accession>A0A9P6CIN4</accession>
<dbReference type="InterPro" id="IPR002893">
    <property type="entry name" value="Znf_MYND"/>
</dbReference>